<feature type="region of interest" description="Disordered" evidence="1">
    <location>
        <begin position="25"/>
        <end position="57"/>
    </location>
</feature>
<feature type="signal peptide" evidence="2">
    <location>
        <begin position="1"/>
        <end position="22"/>
    </location>
</feature>
<feature type="compositionally biased region" description="Basic and acidic residues" evidence="1">
    <location>
        <begin position="27"/>
        <end position="44"/>
    </location>
</feature>
<feature type="compositionally biased region" description="Low complexity" evidence="1">
    <location>
        <begin position="45"/>
        <end position="57"/>
    </location>
</feature>
<sequence length="57" mass="6354">MQFRSWLVGALSFFFLSGVLQGCRQESTTDDHDDHGDHEGHTHTDTVTMTMTTTVAP</sequence>
<dbReference type="Proteomes" id="UP001152797">
    <property type="component" value="Unassembled WGS sequence"/>
</dbReference>
<reference evidence="4" key="2">
    <citation type="submission" date="2024-04" db="EMBL/GenBank/DDBJ databases">
        <authorList>
            <person name="Chen Y."/>
            <person name="Shah S."/>
            <person name="Dougan E. K."/>
            <person name="Thang M."/>
            <person name="Chan C."/>
        </authorList>
    </citation>
    <scope>NUCLEOTIDE SEQUENCE [LARGE SCALE GENOMIC DNA]</scope>
</reference>
<feature type="chain" id="PRO_5043272156" evidence="2">
    <location>
        <begin position="23"/>
        <end position="57"/>
    </location>
</feature>
<reference evidence="3" key="1">
    <citation type="submission" date="2022-10" db="EMBL/GenBank/DDBJ databases">
        <authorList>
            <person name="Chen Y."/>
            <person name="Dougan E. K."/>
            <person name="Chan C."/>
            <person name="Rhodes N."/>
            <person name="Thang M."/>
        </authorList>
    </citation>
    <scope>NUCLEOTIDE SEQUENCE</scope>
</reference>
<name>A0A9P1FR85_9DINO</name>
<dbReference type="AlphaFoldDB" id="A0A9P1FR85"/>
<evidence type="ECO:0000313" key="4">
    <source>
        <dbReference type="EMBL" id="CAL1138566.1"/>
    </source>
</evidence>
<dbReference type="EMBL" id="CAMXCT030000968">
    <property type="protein sequence ID" value="CAL4772503.1"/>
    <property type="molecule type" value="Genomic_DNA"/>
</dbReference>
<dbReference type="EMBL" id="CAMXCT020000968">
    <property type="protein sequence ID" value="CAL1138566.1"/>
    <property type="molecule type" value="Genomic_DNA"/>
</dbReference>
<comment type="caution">
    <text evidence="3">The sequence shown here is derived from an EMBL/GenBank/DDBJ whole genome shotgun (WGS) entry which is preliminary data.</text>
</comment>
<keyword evidence="5" id="KW-1185">Reference proteome</keyword>
<dbReference type="EMBL" id="CAMXCT010000968">
    <property type="protein sequence ID" value="CAI3985191.1"/>
    <property type="molecule type" value="Genomic_DNA"/>
</dbReference>
<evidence type="ECO:0000313" key="5">
    <source>
        <dbReference type="Proteomes" id="UP001152797"/>
    </source>
</evidence>
<evidence type="ECO:0000313" key="3">
    <source>
        <dbReference type="EMBL" id="CAI3985191.1"/>
    </source>
</evidence>
<gene>
    <name evidence="3" type="ORF">C1SCF055_LOCUS12667</name>
</gene>
<accession>A0A9P1FR85</accession>
<evidence type="ECO:0000256" key="2">
    <source>
        <dbReference type="SAM" id="SignalP"/>
    </source>
</evidence>
<proteinExistence type="predicted"/>
<protein>
    <submittedName>
        <fullName evidence="3">Uncharacterized protein</fullName>
    </submittedName>
</protein>
<evidence type="ECO:0000256" key="1">
    <source>
        <dbReference type="SAM" id="MobiDB-lite"/>
    </source>
</evidence>
<dbReference type="PROSITE" id="PS51257">
    <property type="entry name" value="PROKAR_LIPOPROTEIN"/>
    <property type="match status" value="1"/>
</dbReference>
<keyword evidence="2" id="KW-0732">Signal</keyword>
<organism evidence="3">
    <name type="scientific">Cladocopium goreaui</name>
    <dbReference type="NCBI Taxonomy" id="2562237"/>
    <lineage>
        <taxon>Eukaryota</taxon>
        <taxon>Sar</taxon>
        <taxon>Alveolata</taxon>
        <taxon>Dinophyceae</taxon>
        <taxon>Suessiales</taxon>
        <taxon>Symbiodiniaceae</taxon>
        <taxon>Cladocopium</taxon>
    </lineage>
</organism>